<sequence length="684" mass="78147">MSDQDVHPNKYSELRSTYNYYIDMYNALYQLRKEKEEELNSIYKFIKTEMIDSNKYHPEDMIKDILNLIPYNNRYAKSYLYLAKLISDEYHVKEVKNLIFVSNFLFYKEYGIKLDKSKYFQKDDFNYLDIHTENTIYRAIMNNDKERFIAFTERDGFDKNQKLKSRLYPYSDEGYSLLELCCYHGAVDCFKFLRTKFRSNITQKCLELSFLGGNPEIMSECLKYQKPNEKCMEYAIISHNIDFVTFLKNEYNIWINLKYCGYYNNLEAFLVCFDQTNNFGQCFVYSPMFNIPSLIEYFLSHGANINKTNKNGETAIHIAARQNCKETAEVLISHGANMNIKNNGGETAIHIAARQNCKETAEVLISHGANINKTNKNGETALYIAAWQNCKKIAEVLISHGANINKTNKNGETALYIPAWQNCKEIAEVLISHGANINKTNKNGETAIHIAARQNCKETAEVLISHGANMNIKNNGGETAIHIAARQNCKETAEVLISHGANINKTNKNGETAIHIAARQNCKETAEVLISHGANINKTNKNGETAIHIAARQNCKEIAEVLISHGANINKTNKNGETAIHIAARQNCKETAEVLISHGANMNIKNNDGETALHIAVWNNSKETAEVLISHGANFNEKIVVEKPHFILQHGIKEKKLLKFSFHMVRILMKKYTWRNRTSYCNMA</sequence>
<dbReference type="SUPFAM" id="SSF48403">
    <property type="entry name" value="Ankyrin repeat"/>
    <property type="match status" value="1"/>
</dbReference>
<protein>
    <submittedName>
        <fullName evidence="3">Ankyrin repeat protein, putative</fullName>
    </submittedName>
</protein>
<dbReference type="RefSeq" id="XP_001581865.1">
    <property type="nucleotide sequence ID" value="XM_001581815.1"/>
</dbReference>
<evidence type="ECO:0000259" key="2">
    <source>
        <dbReference type="Pfam" id="PF11929"/>
    </source>
</evidence>
<dbReference type="AlphaFoldDB" id="A2DFF1"/>
<dbReference type="Pfam" id="PF13857">
    <property type="entry name" value="Ank_5"/>
    <property type="match status" value="1"/>
</dbReference>
<dbReference type="PANTHER" id="PTHR24182">
    <property type="entry name" value="ANKYRIN REPEAT AND SOCS BOX CONTAINING 4"/>
    <property type="match status" value="1"/>
</dbReference>
<dbReference type="Pfam" id="PF00023">
    <property type="entry name" value="Ank"/>
    <property type="match status" value="1"/>
</dbReference>
<evidence type="ECO:0000313" key="4">
    <source>
        <dbReference type="Proteomes" id="UP000001542"/>
    </source>
</evidence>
<dbReference type="OrthoDB" id="6414023at2759"/>
<dbReference type="Gene3D" id="1.25.40.20">
    <property type="entry name" value="Ankyrin repeat-containing domain"/>
    <property type="match status" value="4"/>
</dbReference>
<gene>
    <name evidence="3" type="ORF">TVAG_437030</name>
</gene>
<keyword evidence="1" id="KW-0040">ANK repeat</keyword>
<feature type="domain" description="DUF3447" evidence="2">
    <location>
        <begin position="197"/>
        <end position="272"/>
    </location>
</feature>
<feature type="repeat" description="ANK" evidence="1">
    <location>
        <begin position="608"/>
        <end position="636"/>
    </location>
</feature>
<feature type="repeat" description="ANK" evidence="1">
    <location>
        <begin position="410"/>
        <end position="442"/>
    </location>
</feature>
<dbReference type="VEuPathDB" id="TrichDB:TVAGG3_0565090"/>
<dbReference type="InterPro" id="IPR036770">
    <property type="entry name" value="Ankyrin_rpt-contain_sf"/>
</dbReference>
<keyword evidence="4" id="KW-1185">Reference proteome</keyword>
<dbReference type="VEuPathDB" id="TrichDB:TVAG_437030"/>
<dbReference type="PRINTS" id="PR01415">
    <property type="entry name" value="ANKYRIN"/>
</dbReference>
<dbReference type="PROSITE" id="PS50297">
    <property type="entry name" value="ANK_REP_REGION"/>
    <property type="match status" value="10"/>
</dbReference>
<dbReference type="SMART" id="SM00248">
    <property type="entry name" value="ANK"/>
    <property type="match status" value="11"/>
</dbReference>
<name>A2DFF1_TRIV3</name>
<dbReference type="InParanoid" id="A2DFF1"/>
<feature type="repeat" description="ANK" evidence="1">
    <location>
        <begin position="311"/>
        <end position="343"/>
    </location>
</feature>
<dbReference type="Pfam" id="PF13637">
    <property type="entry name" value="Ank_4"/>
    <property type="match status" value="1"/>
</dbReference>
<dbReference type="Pfam" id="PF11929">
    <property type="entry name" value="DUF3447"/>
    <property type="match status" value="1"/>
</dbReference>
<feature type="repeat" description="ANK" evidence="1">
    <location>
        <begin position="509"/>
        <end position="541"/>
    </location>
</feature>
<feature type="repeat" description="ANK" evidence="1">
    <location>
        <begin position="575"/>
        <end position="607"/>
    </location>
</feature>
<reference evidence="3" key="1">
    <citation type="submission" date="2006-10" db="EMBL/GenBank/DDBJ databases">
        <authorList>
            <person name="Amadeo P."/>
            <person name="Zhao Q."/>
            <person name="Wortman J."/>
            <person name="Fraser-Liggett C."/>
            <person name="Carlton J."/>
        </authorList>
    </citation>
    <scope>NUCLEOTIDE SEQUENCE</scope>
    <source>
        <strain evidence="3">G3</strain>
    </source>
</reference>
<feature type="repeat" description="ANK" evidence="1">
    <location>
        <begin position="344"/>
        <end position="376"/>
    </location>
</feature>
<dbReference type="Proteomes" id="UP000001542">
    <property type="component" value="Unassembled WGS sequence"/>
</dbReference>
<feature type="repeat" description="ANK" evidence="1">
    <location>
        <begin position="476"/>
        <end position="508"/>
    </location>
</feature>
<accession>A2DFF1</accession>
<feature type="repeat" description="ANK" evidence="1">
    <location>
        <begin position="377"/>
        <end position="409"/>
    </location>
</feature>
<dbReference type="STRING" id="5722.A2DFF1"/>
<dbReference type="eggNOG" id="KOG4177">
    <property type="taxonomic scope" value="Eukaryota"/>
</dbReference>
<evidence type="ECO:0000256" key="1">
    <source>
        <dbReference type="PROSITE-ProRule" id="PRU00023"/>
    </source>
</evidence>
<dbReference type="InterPro" id="IPR020683">
    <property type="entry name" value="DUF3447"/>
</dbReference>
<organism evidence="3 4">
    <name type="scientific">Trichomonas vaginalis (strain ATCC PRA-98 / G3)</name>
    <dbReference type="NCBI Taxonomy" id="412133"/>
    <lineage>
        <taxon>Eukaryota</taxon>
        <taxon>Metamonada</taxon>
        <taxon>Parabasalia</taxon>
        <taxon>Trichomonadida</taxon>
        <taxon>Trichomonadidae</taxon>
        <taxon>Trichomonas</taxon>
    </lineage>
</organism>
<proteinExistence type="predicted"/>
<dbReference type="Pfam" id="PF12796">
    <property type="entry name" value="Ank_2"/>
    <property type="match status" value="2"/>
</dbReference>
<feature type="repeat" description="ANK" evidence="1">
    <location>
        <begin position="542"/>
        <end position="574"/>
    </location>
</feature>
<reference evidence="3" key="2">
    <citation type="journal article" date="2007" name="Science">
        <title>Draft genome sequence of the sexually transmitted pathogen Trichomonas vaginalis.</title>
        <authorList>
            <person name="Carlton J.M."/>
            <person name="Hirt R.P."/>
            <person name="Silva J.C."/>
            <person name="Delcher A.L."/>
            <person name="Schatz M."/>
            <person name="Zhao Q."/>
            <person name="Wortman J.R."/>
            <person name="Bidwell S.L."/>
            <person name="Alsmark U.C.M."/>
            <person name="Besteiro S."/>
            <person name="Sicheritz-Ponten T."/>
            <person name="Noel C.J."/>
            <person name="Dacks J.B."/>
            <person name="Foster P.G."/>
            <person name="Simillion C."/>
            <person name="Van de Peer Y."/>
            <person name="Miranda-Saavedra D."/>
            <person name="Barton G.J."/>
            <person name="Westrop G.D."/>
            <person name="Mueller S."/>
            <person name="Dessi D."/>
            <person name="Fiori P.L."/>
            <person name="Ren Q."/>
            <person name="Paulsen I."/>
            <person name="Zhang H."/>
            <person name="Bastida-Corcuera F.D."/>
            <person name="Simoes-Barbosa A."/>
            <person name="Brown M.T."/>
            <person name="Hayes R.D."/>
            <person name="Mukherjee M."/>
            <person name="Okumura C.Y."/>
            <person name="Schneider R."/>
            <person name="Smith A.J."/>
            <person name="Vanacova S."/>
            <person name="Villalvazo M."/>
            <person name="Haas B.J."/>
            <person name="Pertea M."/>
            <person name="Feldblyum T.V."/>
            <person name="Utterback T.R."/>
            <person name="Shu C.L."/>
            <person name="Osoegawa K."/>
            <person name="de Jong P.J."/>
            <person name="Hrdy I."/>
            <person name="Horvathova L."/>
            <person name="Zubacova Z."/>
            <person name="Dolezal P."/>
            <person name="Malik S.B."/>
            <person name="Logsdon J.M. Jr."/>
            <person name="Henze K."/>
            <person name="Gupta A."/>
            <person name="Wang C.C."/>
            <person name="Dunne R.L."/>
            <person name="Upcroft J.A."/>
            <person name="Upcroft P."/>
            <person name="White O."/>
            <person name="Salzberg S.L."/>
            <person name="Tang P."/>
            <person name="Chiu C.-H."/>
            <person name="Lee Y.-S."/>
            <person name="Embley T.M."/>
            <person name="Coombs G.H."/>
            <person name="Mottram J.C."/>
            <person name="Tachezy J."/>
            <person name="Fraser-Liggett C.M."/>
            <person name="Johnson P.J."/>
        </authorList>
    </citation>
    <scope>NUCLEOTIDE SEQUENCE [LARGE SCALE GENOMIC DNA]</scope>
    <source>
        <strain evidence="3">G3</strain>
    </source>
</reference>
<dbReference type="PANTHER" id="PTHR24182:SF13">
    <property type="entry name" value="LD18443P"/>
    <property type="match status" value="1"/>
</dbReference>
<feature type="repeat" description="ANK" evidence="1">
    <location>
        <begin position="443"/>
        <end position="475"/>
    </location>
</feature>
<evidence type="ECO:0000313" key="3">
    <source>
        <dbReference type="EMBL" id="EAY20879.1"/>
    </source>
</evidence>
<dbReference type="KEGG" id="tva:5466424"/>
<dbReference type="SMR" id="A2DFF1"/>
<dbReference type="InterPro" id="IPR002110">
    <property type="entry name" value="Ankyrin_rpt"/>
</dbReference>
<dbReference type="PROSITE" id="PS50088">
    <property type="entry name" value="ANK_REPEAT"/>
    <property type="match status" value="10"/>
</dbReference>
<dbReference type="EMBL" id="DS113194">
    <property type="protein sequence ID" value="EAY20879.1"/>
    <property type="molecule type" value="Genomic_DNA"/>
</dbReference>